<name>A0A5D2WA41_GOSMU</name>
<accession>A0A5D2WA41</accession>
<keyword evidence="2" id="KW-1185">Reference proteome</keyword>
<reference evidence="1 2" key="1">
    <citation type="submission" date="2019-07" db="EMBL/GenBank/DDBJ databases">
        <title>WGS assembly of Gossypium mustelinum.</title>
        <authorList>
            <person name="Chen Z.J."/>
            <person name="Sreedasyam A."/>
            <person name="Ando A."/>
            <person name="Song Q."/>
            <person name="De L."/>
            <person name="Hulse-Kemp A."/>
            <person name="Ding M."/>
            <person name="Ye W."/>
            <person name="Kirkbride R."/>
            <person name="Jenkins J."/>
            <person name="Plott C."/>
            <person name="Lovell J."/>
            <person name="Lin Y.-M."/>
            <person name="Vaughn R."/>
            <person name="Liu B."/>
            <person name="Li W."/>
            <person name="Simpson S."/>
            <person name="Scheffler B."/>
            <person name="Saski C."/>
            <person name="Grover C."/>
            <person name="Hu G."/>
            <person name="Conover J."/>
            <person name="Carlson J."/>
            <person name="Shu S."/>
            <person name="Boston L."/>
            <person name="Williams M."/>
            <person name="Peterson D."/>
            <person name="Mcgee K."/>
            <person name="Jones D."/>
            <person name="Wendel J."/>
            <person name="Stelly D."/>
            <person name="Grimwood J."/>
            <person name="Schmutz J."/>
        </authorList>
    </citation>
    <scope>NUCLEOTIDE SEQUENCE [LARGE SCALE GENOMIC DNA]</scope>
    <source>
        <strain evidence="1">1408120.09</strain>
    </source>
</reference>
<gene>
    <name evidence="1" type="ORF">E1A91_D01G209900v1</name>
</gene>
<dbReference type="EMBL" id="CM017649">
    <property type="protein sequence ID" value="TYI98373.1"/>
    <property type="molecule type" value="Genomic_DNA"/>
</dbReference>
<organism evidence="1 2">
    <name type="scientific">Gossypium mustelinum</name>
    <name type="common">Cotton</name>
    <name type="synonym">Gossypium caicoense</name>
    <dbReference type="NCBI Taxonomy" id="34275"/>
    <lineage>
        <taxon>Eukaryota</taxon>
        <taxon>Viridiplantae</taxon>
        <taxon>Streptophyta</taxon>
        <taxon>Embryophyta</taxon>
        <taxon>Tracheophyta</taxon>
        <taxon>Spermatophyta</taxon>
        <taxon>Magnoliopsida</taxon>
        <taxon>eudicotyledons</taxon>
        <taxon>Gunneridae</taxon>
        <taxon>Pentapetalae</taxon>
        <taxon>rosids</taxon>
        <taxon>malvids</taxon>
        <taxon>Malvales</taxon>
        <taxon>Malvaceae</taxon>
        <taxon>Malvoideae</taxon>
        <taxon>Gossypium</taxon>
    </lineage>
</organism>
<dbReference type="Proteomes" id="UP000323597">
    <property type="component" value="Chromosome D01"/>
</dbReference>
<evidence type="ECO:0000313" key="1">
    <source>
        <dbReference type="EMBL" id="TYI98373.1"/>
    </source>
</evidence>
<evidence type="ECO:0000313" key="2">
    <source>
        <dbReference type="Proteomes" id="UP000323597"/>
    </source>
</evidence>
<proteinExistence type="predicted"/>
<sequence length="38" mass="4745">MILTQSKKTRCRHKLPVLQSTRSWYIRRNNWMKNLGLW</sequence>
<dbReference type="AlphaFoldDB" id="A0A5D2WA41"/>
<protein>
    <submittedName>
        <fullName evidence="1">Uncharacterized protein</fullName>
    </submittedName>
</protein>